<dbReference type="SUPFAM" id="SSF46565">
    <property type="entry name" value="Chaperone J-domain"/>
    <property type="match status" value="1"/>
</dbReference>
<dbReference type="Gene3D" id="1.10.287.110">
    <property type="entry name" value="DnaJ domain"/>
    <property type="match status" value="1"/>
</dbReference>
<dbReference type="AlphaFoldDB" id="R7QMS7"/>
<dbReference type="EMBL" id="HG002080">
    <property type="protein sequence ID" value="CDF39817.1"/>
    <property type="molecule type" value="Genomic_DNA"/>
</dbReference>
<dbReference type="OrthoDB" id="1319at2759"/>
<dbReference type="Gramene" id="CDF39817">
    <property type="protein sequence ID" value="CDF39817"/>
    <property type="gene ID" value="CHC_T00000434001"/>
</dbReference>
<reference evidence="3" key="1">
    <citation type="journal article" date="2013" name="Proc. Natl. Acad. Sci. U.S.A.">
        <title>Genome structure and metabolic features in the red seaweed Chondrus crispus shed light on evolution of the Archaeplastida.</title>
        <authorList>
            <person name="Collen J."/>
            <person name="Porcel B."/>
            <person name="Carre W."/>
            <person name="Ball S.G."/>
            <person name="Chaparro C."/>
            <person name="Tonon T."/>
            <person name="Barbeyron T."/>
            <person name="Michel G."/>
            <person name="Noel B."/>
            <person name="Valentin K."/>
            <person name="Elias M."/>
            <person name="Artiguenave F."/>
            <person name="Arun A."/>
            <person name="Aury J.M."/>
            <person name="Barbosa-Neto J.F."/>
            <person name="Bothwell J.H."/>
            <person name="Bouget F.Y."/>
            <person name="Brillet L."/>
            <person name="Cabello-Hurtado F."/>
            <person name="Capella-Gutierrez S."/>
            <person name="Charrier B."/>
            <person name="Cladiere L."/>
            <person name="Cock J.M."/>
            <person name="Coelho S.M."/>
            <person name="Colleoni C."/>
            <person name="Czjzek M."/>
            <person name="Da Silva C."/>
            <person name="Delage L."/>
            <person name="Denoeud F."/>
            <person name="Deschamps P."/>
            <person name="Dittami S.M."/>
            <person name="Gabaldon T."/>
            <person name="Gachon C.M."/>
            <person name="Groisillier A."/>
            <person name="Herve C."/>
            <person name="Jabbari K."/>
            <person name="Katinka M."/>
            <person name="Kloareg B."/>
            <person name="Kowalczyk N."/>
            <person name="Labadie K."/>
            <person name="Leblanc C."/>
            <person name="Lopez P.J."/>
            <person name="McLachlan D.H."/>
            <person name="Meslet-Cladiere L."/>
            <person name="Moustafa A."/>
            <person name="Nehr Z."/>
            <person name="Nyvall Collen P."/>
            <person name="Panaud O."/>
            <person name="Partensky F."/>
            <person name="Poulain J."/>
            <person name="Rensing S.A."/>
            <person name="Rousvoal S."/>
            <person name="Samson G."/>
            <person name="Symeonidi A."/>
            <person name="Weissenbach J."/>
            <person name="Zambounis A."/>
            <person name="Wincker P."/>
            <person name="Boyen C."/>
        </authorList>
    </citation>
    <scope>NUCLEOTIDE SEQUENCE [LARGE SCALE GENOMIC DNA]</scope>
    <source>
        <strain evidence="3">cv. Stackhouse</strain>
    </source>
</reference>
<feature type="domain" description="J" evidence="1">
    <location>
        <begin position="223"/>
        <end position="285"/>
    </location>
</feature>
<dbReference type="InterPro" id="IPR001623">
    <property type="entry name" value="DnaJ_domain"/>
</dbReference>
<name>R7QMS7_CHOCR</name>
<dbReference type="Pfam" id="PF00226">
    <property type="entry name" value="DnaJ"/>
    <property type="match status" value="1"/>
</dbReference>
<gene>
    <name evidence="2" type="ORF">CHC_T00000434001</name>
</gene>
<dbReference type="Gene3D" id="3.90.930.1">
    <property type="match status" value="1"/>
</dbReference>
<dbReference type="CDD" id="cd06257">
    <property type="entry name" value="DnaJ"/>
    <property type="match status" value="1"/>
</dbReference>
<dbReference type="OMA" id="TESCAIR"/>
<dbReference type="InterPro" id="IPR036869">
    <property type="entry name" value="J_dom_sf"/>
</dbReference>
<keyword evidence="3" id="KW-1185">Reference proteome</keyword>
<proteinExistence type="predicted"/>
<sequence length="285" mass="33607">MFDKAKINGDSEATDQQVVQAQLDKLDLDKTGFEELQLARVITRKQQQITFFNYSSDNDDSDSDEDDGRLVNQKEYHDNGMARYFRTYQNRVDANGMPYQRMIEEKHFDIDGVCRVDVHFAVGQPYLYRKHFWPNQRLKSESVFWVEDEVTMSCKKWGHWRTYYDTGNVQTEMQYRDGVRYGFCKRYAHDGAIEWVKDYTKQYLERIEQFNEKKGKVAFTVMDACEILGFEAIPPSMKEVNSQYRTRCAPVHPDKTPDPDATEVFIKISRARDVLKVFFEKQAHG</sequence>
<organism evidence="2 3">
    <name type="scientific">Chondrus crispus</name>
    <name type="common">Carrageen Irish moss</name>
    <name type="synonym">Polymorpha crispa</name>
    <dbReference type="NCBI Taxonomy" id="2769"/>
    <lineage>
        <taxon>Eukaryota</taxon>
        <taxon>Rhodophyta</taxon>
        <taxon>Florideophyceae</taxon>
        <taxon>Rhodymeniophycidae</taxon>
        <taxon>Gigartinales</taxon>
        <taxon>Gigartinaceae</taxon>
        <taxon>Chondrus</taxon>
    </lineage>
</organism>
<protein>
    <recommendedName>
        <fullName evidence="1">J domain-containing protein</fullName>
    </recommendedName>
</protein>
<evidence type="ECO:0000313" key="3">
    <source>
        <dbReference type="Proteomes" id="UP000012073"/>
    </source>
</evidence>
<evidence type="ECO:0000259" key="1">
    <source>
        <dbReference type="PROSITE" id="PS50076"/>
    </source>
</evidence>
<evidence type="ECO:0000313" key="2">
    <source>
        <dbReference type="EMBL" id="CDF39817.1"/>
    </source>
</evidence>
<dbReference type="KEGG" id="ccp:CHC_T00000434001"/>
<dbReference type="GeneID" id="17317834"/>
<dbReference type="PROSITE" id="PS50076">
    <property type="entry name" value="DNAJ_2"/>
    <property type="match status" value="1"/>
</dbReference>
<dbReference type="Proteomes" id="UP000012073">
    <property type="component" value="Unassembled WGS sequence"/>
</dbReference>
<dbReference type="RefSeq" id="XP_005710111.1">
    <property type="nucleotide sequence ID" value="XM_005710054.1"/>
</dbReference>
<accession>R7QMS7</accession>